<dbReference type="OrthoDB" id="10552709at2759"/>
<evidence type="ECO:0000313" key="4">
    <source>
        <dbReference type="Proteomes" id="UP000008312"/>
    </source>
</evidence>
<feature type="compositionally biased region" description="Basic and acidic residues" evidence="1">
    <location>
        <begin position="167"/>
        <end position="177"/>
    </location>
</feature>
<feature type="transmembrane region" description="Helical" evidence="2">
    <location>
        <begin position="68"/>
        <end position="86"/>
    </location>
</feature>
<evidence type="ECO:0000313" key="3">
    <source>
        <dbReference type="EMBL" id="CBK22113.2"/>
    </source>
</evidence>
<feature type="compositionally biased region" description="Basic and acidic residues" evidence="1">
    <location>
        <begin position="148"/>
        <end position="158"/>
    </location>
</feature>
<sequence length="216" mass="25315">MGTETVTKEAMKKFEQSLEKVGVSPHHGVYFSKAPYEGNPEELRVLFVDSKLLQKMNLDGNSRAVTQYKVMFFCVLAMSYLTWTFFSYKNPQRRRLVERWHRYVLKDNKTSEELYPEEPEKKKHQAILHKAEDATAKSSAVTETVEEEEKKKEEEELKMTPVVDPSLLKDQEEKEKDEKDDEEEEDEEEKKEDGESAGGVWESISSTFWWLLGYKN</sequence>
<evidence type="ECO:0000256" key="1">
    <source>
        <dbReference type="SAM" id="MobiDB-lite"/>
    </source>
</evidence>
<dbReference type="RefSeq" id="XP_012896161.1">
    <property type="nucleotide sequence ID" value="XM_013040707.1"/>
</dbReference>
<organism evidence="3">
    <name type="scientific">Blastocystis hominis</name>
    <dbReference type="NCBI Taxonomy" id="12968"/>
    <lineage>
        <taxon>Eukaryota</taxon>
        <taxon>Sar</taxon>
        <taxon>Stramenopiles</taxon>
        <taxon>Bigyra</taxon>
        <taxon>Opalozoa</taxon>
        <taxon>Opalinata</taxon>
        <taxon>Blastocystidae</taxon>
        <taxon>Blastocystis</taxon>
    </lineage>
</organism>
<keyword evidence="4" id="KW-1185">Reference proteome</keyword>
<keyword evidence="2" id="KW-0472">Membrane</keyword>
<evidence type="ECO:0000256" key="2">
    <source>
        <dbReference type="SAM" id="Phobius"/>
    </source>
</evidence>
<feature type="compositionally biased region" description="Acidic residues" evidence="1">
    <location>
        <begin position="178"/>
        <end position="190"/>
    </location>
</feature>
<dbReference type="InParanoid" id="D8M224"/>
<accession>D8M224</accession>
<reference evidence="3" key="1">
    <citation type="submission" date="2010-02" db="EMBL/GenBank/DDBJ databases">
        <title>Sequencing and annotation of the Blastocystis hominis genome.</title>
        <authorList>
            <person name="Wincker P."/>
        </authorList>
    </citation>
    <scope>NUCLEOTIDE SEQUENCE</scope>
    <source>
        <strain evidence="3">Singapore isolate B</strain>
    </source>
</reference>
<dbReference type="Proteomes" id="UP000008312">
    <property type="component" value="Unassembled WGS sequence"/>
</dbReference>
<name>D8M224_BLAHO</name>
<proteinExistence type="predicted"/>
<dbReference type="GeneID" id="24919381"/>
<protein>
    <submittedName>
        <fullName evidence="3">Uncharacterized protein</fullName>
    </submittedName>
</protein>
<gene>
    <name evidence="3" type="ORF">GSBLH_T00002178001</name>
</gene>
<keyword evidence="2" id="KW-0812">Transmembrane</keyword>
<keyword evidence="2" id="KW-1133">Transmembrane helix</keyword>
<dbReference type="AlphaFoldDB" id="D8M224"/>
<feature type="region of interest" description="Disordered" evidence="1">
    <location>
        <begin position="112"/>
        <end position="199"/>
    </location>
</feature>
<dbReference type="EMBL" id="FN668647">
    <property type="protein sequence ID" value="CBK22113.2"/>
    <property type="molecule type" value="Genomic_DNA"/>
</dbReference>